<evidence type="ECO:0000313" key="3">
    <source>
        <dbReference type="EMBL" id="ASJ71354.1"/>
    </source>
</evidence>
<feature type="region of interest" description="Disordered" evidence="2">
    <location>
        <begin position="368"/>
        <end position="392"/>
    </location>
</feature>
<dbReference type="KEGG" id="gai:IMCC3135_06235"/>
<proteinExistence type="predicted"/>
<dbReference type="PANTHER" id="PTHR36566:SF1">
    <property type="entry name" value="PYRIDINIUM-3,5-BISTHIOCARBOXYLIC ACID MONONUCLEOTIDE NICKEL INSERTION PROTEIN"/>
    <property type="match status" value="1"/>
</dbReference>
<evidence type="ECO:0000313" key="4">
    <source>
        <dbReference type="Proteomes" id="UP000250079"/>
    </source>
</evidence>
<dbReference type="PANTHER" id="PTHR36566">
    <property type="entry name" value="NICKEL INSERTION PROTEIN-RELATED"/>
    <property type="match status" value="1"/>
</dbReference>
<reference evidence="3 4" key="1">
    <citation type="submission" date="2016-12" db="EMBL/GenBank/DDBJ databases">
        <authorList>
            <person name="Song W.-J."/>
            <person name="Kurnit D.M."/>
        </authorList>
    </citation>
    <scope>NUCLEOTIDE SEQUENCE [LARGE SCALE GENOMIC DNA]</scope>
    <source>
        <strain evidence="3 4">IMCC3135</strain>
    </source>
</reference>
<dbReference type="InterPro" id="IPR002822">
    <property type="entry name" value="Ni_insertion"/>
</dbReference>
<organism evidence="3 4">
    <name type="scientific">Granulosicoccus antarcticus IMCC3135</name>
    <dbReference type="NCBI Taxonomy" id="1192854"/>
    <lineage>
        <taxon>Bacteria</taxon>
        <taxon>Pseudomonadati</taxon>
        <taxon>Pseudomonadota</taxon>
        <taxon>Gammaproteobacteria</taxon>
        <taxon>Chromatiales</taxon>
        <taxon>Granulosicoccaceae</taxon>
        <taxon>Granulosicoccus</taxon>
    </lineage>
</organism>
<keyword evidence="1" id="KW-0533">Nickel</keyword>
<evidence type="ECO:0008006" key="5">
    <source>
        <dbReference type="Google" id="ProtNLM"/>
    </source>
</evidence>
<sequence length="426" mass="46249">MSAYAEDARSGHIHMEPVGGVAGDMFVAAMMDLFPEHADACWQDLVDCGVMQHVSVTLESGLSNGLAVKRLQVKLQQKPAKRTGNFKDLRAWLEASALQASVKLRAQAILHLLAEAEAFVHGVDIERVHFHEVADWDSIVDVVAAASMIERSGVASWSCAPLPLGSGLVQTEHGKLPIPAPATAWLLRELPVWDDGEPGERVTPTGAAIVRHVLSTANDQQPLQSQARPPIGTLVSIGCGAGQRDLQQRPNVVRCLLISTEKANAPSLSVQDLPLAELGAGQLIDEIMQLSFDIDDMTPEELSVSLEYLRQESGVLDASFQLGMGKKGRAMFAVTILCRIADEPAVSDRCLEETTTLGMRVQKLQRRTLQRQHHTVSGTQNKAGIKTARRPDGVVTAKVESDDLVPTRGLQARRRLAQELRAPFES</sequence>
<accession>A0A2Z2NW28</accession>
<dbReference type="AlphaFoldDB" id="A0A2Z2NW28"/>
<dbReference type="RefSeq" id="WP_088916805.1">
    <property type="nucleotide sequence ID" value="NZ_CP018632.1"/>
</dbReference>
<gene>
    <name evidence="3" type="ORF">IMCC3135_06235</name>
</gene>
<dbReference type="EMBL" id="CP018632">
    <property type="protein sequence ID" value="ASJ71354.1"/>
    <property type="molecule type" value="Genomic_DNA"/>
</dbReference>
<protein>
    <recommendedName>
        <fullName evidence="5">Pyridinium-3,5-bisthiocarboxylic acid mononucleotide nickel insertion protein</fullName>
    </recommendedName>
</protein>
<dbReference type="Pfam" id="PF01969">
    <property type="entry name" value="Ni_insertion"/>
    <property type="match status" value="1"/>
</dbReference>
<dbReference type="Proteomes" id="UP000250079">
    <property type="component" value="Chromosome"/>
</dbReference>
<dbReference type="OrthoDB" id="9765625at2"/>
<keyword evidence="4" id="KW-1185">Reference proteome</keyword>
<name>A0A2Z2NW28_9GAMM</name>
<evidence type="ECO:0000256" key="2">
    <source>
        <dbReference type="SAM" id="MobiDB-lite"/>
    </source>
</evidence>
<dbReference type="Gene3D" id="3.30.70.1380">
    <property type="entry name" value="Transcriptional regulatory protein pf0864 domain like"/>
    <property type="match status" value="1"/>
</dbReference>
<evidence type="ECO:0000256" key="1">
    <source>
        <dbReference type="ARBA" id="ARBA00022596"/>
    </source>
</evidence>